<keyword evidence="4 10" id="KW-0328">Glycosyltransferase</keyword>
<evidence type="ECO:0000256" key="10">
    <source>
        <dbReference type="RuleBase" id="RU363075"/>
    </source>
</evidence>
<feature type="transmembrane region" description="Helical" evidence="10">
    <location>
        <begin position="351"/>
        <end position="369"/>
    </location>
</feature>
<feature type="transmembrane region" description="Helical" evidence="10">
    <location>
        <begin position="293"/>
        <end position="311"/>
    </location>
</feature>
<feature type="transmembrane region" description="Helical" evidence="10">
    <location>
        <begin position="207"/>
        <end position="230"/>
    </location>
</feature>
<evidence type="ECO:0000256" key="2">
    <source>
        <dbReference type="ARBA" id="ARBA00004922"/>
    </source>
</evidence>
<dbReference type="PANTHER" id="PTHR22760:SF2">
    <property type="entry name" value="ALPHA-1,2-MANNOSYLTRANSFERASE ALG9"/>
    <property type="match status" value="1"/>
</dbReference>
<feature type="transmembrane region" description="Helical" evidence="10">
    <location>
        <begin position="317"/>
        <end position="339"/>
    </location>
</feature>
<feature type="transmembrane region" description="Helical" evidence="10">
    <location>
        <begin position="121"/>
        <end position="139"/>
    </location>
</feature>
<proteinExistence type="inferred from homology"/>
<keyword evidence="6 10" id="KW-0812">Transmembrane</keyword>
<dbReference type="GO" id="GO:0006487">
    <property type="term" value="P:protein N-linked glycosylation"/>
    <property type="evidence" value="ECO:0007669"/>
    <property type="project" value="TreeGrafter"/>
</dbReference>
<dbReference type="InterPro" id="IPR005599">
    <property type="entry name" value="GPI_mannosylTrfase"/>
</dbReference>
<keyword evidence="7 10" id="KW-0256">Endoplasmic reticulum</keyword>
<evidence type="ECO:0000313" key="11">
    <source>
        <dbReference type="EMBL" id="EGV65001.1"/>
    </source>
</evidence>
<feature type="transmembrane region" description="Helical" evidence="10">
    <location>
        <begin position="261"/>
        <end position="281"/>
    </location>
</feature>
<dbReference type="EC" id="2.4.1.-" evidence="10"/>
<evidence type="ECO:0000256" key="9">
    <source>
        <dbReference type="ARBA" id="ARBA00023136"/>
    </source>
</evidence>
<dbReference type="GO" id="GO:0000026">
    <property type="term" value="F:alpha-1,2-mannosyltransferase activity"/>
    <property type="evidence" value="ECO:0007669"/>
    <property type="project" value="TreeGrafter"/>
</dbReference>
<keyword evidence="9 10" id="KW-0472">Membrane</keyword>
<evidence type="ECO:0000256" key="4">
    <source>
        <dbReference type="ARBA" id="ARBA00022676"/>
    </source>
</evidence>
<evidence type="ECO:0000256" key="7">
    <source>
        <dbReference type="ARBA" id="ARBA00022824"/>
    </source>
</evidence>
<keyword evidence="8 10" id="KW-1133">Transmembrane helix</keyword>
<dbReference type="GO" id="GO:0005789">
    <property type="term" value="C:endoplasmic reticulum membrane"/>
    <property type="evidence" value="ECO:0007669"/>
    <property type="project" value="UniProtKB-SubCell"/>
</dbReference>
<dbReference type="eggNOG" id="KOG2515">
    <property type="taxonomic scope" value="Eukaryota"/>
</dbReference>
<evidence type="ECO:0000313" key="12">
    <source>
        <dbReference type="Proteomes" id="UP000000707"/>
    </source>
</evidence>
<keyword evidence="5" id="KW-0808">Transferase</keyword>
<dbReference type="KEGG" id="cten:18246876"/>
<keyword evidence="12" id="KW-1185">Reference proteome</keyword>
<feature type="transmembrane region" description="Helical" evidence="10">
    <location>
        <begin position="90"/>
        <end position="109"/>
    </location>
</feature>
<dbReference type="Pfam" id="PF03901">
    <property type="entry name" value="Glyco_transf_22"/>
    <property type="match status" value="1"/>
</dbReference>
<dbReference type="HOGENOM" id="CLU_018152_0_0_1"/>
<dbReference type="OrthoDB" id="497541at2759"/>
<comment type="similarity">
    <text evidence="3 10">Belongs to the glycosyltransferase 22 family.</text>
</comment>
<organism evidence="12">
    <name type="scientific">Candida tenuis (strain ATCC 10573 / BCRC 21748 / CBS 615 / JCM 9827 / NBRC 10315 / NRRL Y-1498 / VKM Y-70)</name>
    <name type="common">Yeast</name>
    <name type="synonym">Yamadazyma tenuis</name>
    <dbReference type="NCBI Taxonomy" id="590646"/>
    <lineage>
        <taxon>Eukaryota</taxon>
        <taxon>Fungi</taxon>
        <taxon>Dikarya</taxon>
        <taxon>Ascomycota</taxon>
        <taxon>Saccharomycotina</taxon>
        <taxon>Pichiomycetes</taxon>
        <taxon>Debaryomycetaceae</taxon>
        <taxon>Yamadazyma</taxon>
    </lineage>
</organism>
<dbReference type="Proteomes" id="UP000000707">
    <property type="component" value="Unassembled WGS sequence"/>
</dbReference>
<dbReference type="STRING" id="590646.G3B1Q6"/>
<reference evidence="11 12" key="1">
    <citation type="journal article" date="2011" name="Proc. Natl. Acad. Sci. U.S.A.">
        <title>Comparative genomics of xylose-fermenting fungi for enhanced biofuel production.</title>
        <authorList>
            <person name="Wohlbach D.J."/>
            <person name="Kuo A."/>
            <person name="Sato T.K."/>
            <person name="Potts K.M."/>
            <person name="Salamov A.A."/>
            <person name="LaButti K.M."/>
            <person name="Sun H."/>
            <person name="Clum A."/>
            <person name="Pangilinan J.L."/>
            <person name="Lindquist E.A."/>
            <person name="Lucas S."/>
            <person name="Lapidus A."/>
            <person name="Jin M."/>
            <person name="Gunawan C."/>
            <person name="Balan V."/>
            <person name="Dale B.E."/>
            <person name="Jeffries T.W."/>
            <person name="Zinkel R."/>
            <person name="Barry K.W."/>
            <person name="Grigoriev I.V."/>
            <person name="Gasch A.P."/>
        </authorList>
    </citation>
    <scope>NUCLEOTIDE SEQUENCE [LARGE SCALE GENOMIC DNA]</scope>
    <source>
        <strain evidence="11">ATCC 10573</strain>
        <strain evidence="12">ATCC 10573 / BCRC 21748 / CBS 615 / JCM 9827 / NBRC 10315 / NRRL Y-1498 / VKM Y-70</strain>
    </source>
</reference>
<dbReference type="UniPathway" id="UPA00378"/>
<gene>
    <name evidence="11" type="ORF">CANTEDRAFT_113273</name>
</gene>
<evidence type="ECO:0000256" key="6">
    <source>
        <dbReference type="ARBA" id="ARBA00022692"/>
    </source>
</evidence>
<accession>G3B1Q6</accession>
<dbReference type="GeneID" id="18246876"/>
<dbReference type="PANTHER" id="PTHR22760">
    <property type="entry name" value="GLYCOSYLTRANSFERASE"/>
    <property type="match status" value="1"/>
</dbReference>
<sequence>MLQSDILFIALNIVVRCISSFYMIIPDCDETFNYWEPLSLLIRGFGKQTWEYSPEFAIRSYSYLLPYYVLTYPFDYLVNLFQFPAYWDFYYIRLFLLNGFTIYCEIKLFHSLKRNTNARIAKSYLFLSSMSTGMAHAGVEFLPSSFAMQCVTISLSYALEDVSVESAVASLTWIMIGGLVGWPFSLVLAVPFGMNVVLSHFNKVPAIVLRSLVNLIAILTIIIAVDSIFYKKYVLIPLNIVLYNVFGGEGEGPEIFGVEPLSYYILNLLLNFNIFAILGYLGTIITFKWNKNYFVISMPLIIWSGIFFSQPHKEERFLYPIYSLILVNAAISLDLIFTVTNNIILNITKNTALTAAILRIAYAVVYGLTTTLSLSRTINLVENYSAPLIVPKALASSSSSTNVCIGREWYHFPSSFFLPDNHRLRFIRSGFDGLLPRDFEEGVDFFEATSFIPEDMNNKNVFVDSTVISFEECDYYIDNSGVTNCIEPSVGEDANWEVVVCHKLINPEGDHSGIGRLLYIPKPLRHYIPYNVDYMEYCLFKRQPPV</sequence>
<dbReference type="EMBL" id="GL996515">
    <property type="protein sequence ID" value="EGV65001.1"/>
    <property type="molecule type" value="Genomic_DNA"/>
</dbReference>
<comment type="subcellular location">
    <subcellularLocation>
        <location evidence="1 10">Endoplasmic reticulum membrane</location>
        <topology evidence="1 10">Multi-pass membrane protein</topology>
    </subcellularLocation>
</comment>
<dbReference type="AlphaFoldDB" id="G3B1Q6"/>
<evidence type="ECO:0000256" key="1">
    <source>
        <dbReference type="ARBA" id="ARBA00004477"/>
    </source>
</evidence>
<feature type="transmembrane region" description="Helical" evidence="10">
    <location>
        <begin position="173"/>
        <end position="198"/>
    </location>
</feature>
<evidence type="ECO:0000256" key="5">
    <source>
        <dbReference type="ARBA" id="ARBA00022679"/>
    </source>
</evidence>
<dbReference type="EMBL" id="GL996515">
    <property type="protein sequence ID" value="EGV65002.1"/>
    <property type="molecule type" value="Genomic_DNA"/>
</dbReference>
<comment type="pathway">
    <text evidence="2">Protein modification; protein glycosylation.</text>
</comment>
<name>G3B1Q6_CANTC</name>
<evidence type="ECO:0000256" key="8">
    <source>
        <dbReference type="ARBA" id="ARBA00022989"/>
    </source>
</evidence>
<protein>
    <recommendedName>
        <fullName evidence="10">Mannosyltransferase</fullName>
        <ecNumber evidence="10">2.4.1.-</ecNumber>
    </recommendedName>
</protein>
<feature type="transmembrane region" description="Helical" evidence="10">
    <location>
        <begin position="7"/>
        <end position="25"/>
    </location>
</feature>
<evidence type="ECO:0000256" key="3">
    <source>
        <dbReference type="ARBA" id="ARBA00007063"/>
    </source>
</evidence>